<dbReference type="GO" id="GO:0004519">
    <property type="term" value="F:endonuclease activity"/>
    <property type="evidence" value="ECO:0007669"/>
    <property type="project" value="UniProtKB-KW"/>
</dbReference>
<dbReference type="GO" id="GO:0016787">
    <property type="term" value="F:hydrolase activity"/>
    <property type="evidence" value="ECO:0007669"/>
    <property type="project" value="UniProtKB-KW"/>
</dbReference>
<dbReference type="Pfam" id="PF00149">
    <property type="entry name" value="Metallophos"/>
    <property type="match status" value="1"/>
</dbReference>
<protein>
    <submittedName>
        <fullName evidence="2">Ligase-associated DNA damage response endonuclease PdeM</fullName>
        <ecNumber evidence="2">3.1.-.-</ecNumber>
    </submittedName>
</protein>
<keyword evidence="2" id="KW-0378">Hydrolase</keyword>
<gene>
    <name evidence="2" type="primary">pdeM</name>
    <name evidence="2" type="ORF">J3P46_22610</name>
</gene>
<evidence type="ECO:0000259" key="1">
    <source>
        <dbReference type="Pfam" id="PF00149"/>
    </source>
</evidence>
<dbReference type="Proteomes" id="UP000662821">
    <property type="component" value="Chromosome"/>
</dbReference>
<keyword evidence="2" id="KW-0436">Ligase</keyword>
<keyword evidence="2" id="KW-0255">Endonuclease</keyword>
<dbReference type="InterPro" id="IPR026336">
    <property type="entry name" value="PdeM-like"/>
</dbReference>
<proteinExistence type="predicted"/>
<feature type="domain" description="Calcineurin-like phosphoesterase" evidence="1">
    <location>
        <begin position="32"/>
        <end position="122"/>
    </location>
</feature>
<evidence type="ECO:0000313" key="3">
    <source>
        <dbReference type="Proteomes" id="UP000662821"/>
    </source>
</evidence>
<accession>A0AAJ4T4E9</accession>
<reference evidence="2 3" key="1">
    <citation type="submission" date="2021-03" db="EMBL/GenBank/DDBJ databases">
        <title>Draft genome sequence of Janthinobacterium sp. strain PLB02 isolated from infected primmorphs (Lubomirskia baicalensis).</title>
        <authorList>
            <person name="Chernogor L.I."/>
            <person name="Belikov S.I."/>
            <person name="Petrushin I.S."/>
        </authorList>
    </citation>
    <scope>NUCLEOTIDE SEQUENCE [LARGE SCALE GENOMIC DNA]</scope>
    <source>
        <strain evidence="2 3">PLB02</strain>
    </source>
</reference>
<sequence length="224" mass="23865">MSGPQQAHCVVELAGEILWLLAHKAVYWPARRMLVIADIHFGKAAAFRALGVPVPRGTTTQNLLALDALLASYACEEIVFLGDFLHARAAHGAATVAAMLAWRARHPDVRLTVVRGNHDAHAGDPAAALGISMVDEPHQVGNLSFCHHPDTAAPGYVLAGHVHPVFHLRAERGGLRLPCFLLGQHRAILPSFGAFTGGHAVRPAADERVYVTADAAIFALPANC</sequence>
<dbReference type="Gene3D" id="3.60.21.10">
    <property type="match status" value="1"/>
</dbReference>
<dbReference type="SUPFAM" id="SSF56300">
    <property type="entry name" value="Metallo-dependent phosphatases"/>
    <property type="match status" value="1"/>
</dbReference>
<dbReference type="InterPro" id="IPR004843">
    <property type="entry name" value="Calcineurin-like_PHP"/>
</dbReference>
<dbReference type="EMBL" id="CP071520">
    <property type="protein sequence ID" value="QSX95433.1"/>
    <property type="molecule type" value="Genomic_DNA"/>
</dbReference>
<keyword evidence="2" id="KW-0540">Nuclease</keyword>
<dbReference type="InterPro" id="IPR029052">
    <property type="entry name" value="Metallo-depent_PP-like"/>
</dbReference>
<dbReference type="PANTHER" id="PTHR39323">
    <property type="entry name" value="BLR1149 PROTEIN"/>
    <property type="match status" value="1"/>
</dbReference>
<dbReference type="EC" id="3.1.-.-" evidence="2"/>
<dbReference type="AlphaFoldDB" id="A0AAJ4T4E9"/>
<name>A0AAJ4T4E9_9BURK</name>
<dbReference type="RefSeq" id="WP_151096632.1">
    <property type="nucleotide sequence ID" value="NZ_CP071520.1"/>
</dbReference>
<dbReference type="PIRSF" id="PIRSF000887">
    <property type="entry name" value="Pesterase_MJ0037"/>
    <property type="match status" value="1"/>
</dbReference>
<dbReference type="PANTHER" id="PTHR39323:SF1">
    <property type="entry name" value="BLR1149 PROTEIN"/>
    <property type="match status" value="1"/>
</dbReference>
<dbReference type="NCBIfam" id="TIGR04123">
    <property type="entry name" value="P_estr_lig_assc"/>
    <property type="match status" value="1"/>
</dbReference>
<dbReference type="GO" id="GO:0016874">
    <property type="term" value="F:ligase activity"/>
    <property type="evidence" value="ECO:0007669"/>
    <property type="project" value="UniProtKB-KW"/>
</dbReference>
<dbReference type="InterPro" id="IPR024173">
    <property type="entry name" value="Pesterase_MJ0037-like"/>
</dbReference>
<organism evidence="2 3">
    <name type="scientific">Janthinobacterium lividum</name>
    <dbReference type="NCBI Taxonomy" id="29581"/>
    <lineage>
        <taxon>Bacteria</taxon>
        <taxon>Pseudomonadati</taxon>
        <taxon>Pseudomonadota</taxon>
        <taxon>Betaproteobacteria</taxon>
        <taxon>Burkholderiales</taxon>
        <taxon>Oxalobacteraceae</taxon>
        <taxon>Janthinobacterium</taxon>
    </lineage>
</organism>
<evidence type="ECO:0000313" key="2">
    <source>
        <dbReference type="EMBL" id="QSX95433.1"/>
    </source>
</evidence>